<evidence type="ECO:0000313" key="2">
    <source>
        <dbReference type="Proteomes" id="UP000664859"/>
    </source>
</evidence>
<proteinExistence type="predicted"/>
<keyword evidence="2" id="KW-1185">Reference proteome</keyword>
<dbReference type="Pfam" id="PF00612">
    <property type="entry name" value="IQ"/>
    <property type="match status" value="3"/>
</dbReference>
<gene>
    <name evidence="1" type="ORF">JKP88DRAFT_296177</name>
</gene>
<dbReference type="PROSITE" id="PS50096">
    <property type="entry name" value="IQ"/>
    <property type="match status" value="3"/>
</dbReference>
<comment type="caution">
    <text evidence="1">The sequence shown here is derived from an EMBL/GenBank/DDBJ whole genome shotgun (WGS) entry which is preliminary data.</text>
</comment>
<dbReference type="InterPro" id="IPR000048">
    <property type="entry name" value="IQ_motif_EF-hand-BS"/>
</dbReference>
<dbReference type="Gene3D" id="1.20.5.190">
    <property type="match status" value="1"/>
</dbReference>
<organism evidence="1 2">
    <name type="scientific">Tribonema minus</name>
    <dbReference type="NCBI Taxonomy" id="303371"/>
    <lineage>
        <taxon>Eukaryota</taxon>
        <taxon>Sar</taxon>
        <taxon>Stramenopiles</taxon>
        <taxon>Ochrophyta</taxon>
        <taxon>PX clade</taxon>
        <taxon>Xanthophyceae</taxon>
        <taxon>Tribonematales</taxon>
        <taxon>Tribonemataceae</taxon>
        <taxon>Tribonema</taxon>
    </lineage>
</organism>
<accession>A0A835ZIR4</accession>
<dbReference type="SMART" id="SM00015">
    <property type="entry name" value="IQ"/>
    <property type="match status" value="3"/>
</dbReference>
<name>A0A835ZIR4_9STRA</name>
<reference evidence="1" key="1">
    <citation type="submission" date="2021-02" db="EMBL/GenBank/DDBJ databases">
        <title>First Annotated Genome of the Yellow-green Alga Tribonema minus.</title>
        <authorList>
            <person name="Mahan K.M."/>
        </authorList>
    </citation>
    <scope>NUCLEOTIDE SEQUENCE</scope>
    <source>
        <strain evidence="1">UTEX B ZZ1240</strain>
    </source>
</reference>
<protein>
    <submittedName>
        <fullName evidence="1">Uncharacterized protein</fullName>
    </submittedName>
</protein>
<dbReference type="EMBL" id="JAFCMP010000020">
    <property type="protein sequence ID" value="KAG5191464.1"/>
    <property type="molecule type" value="Genomic_DNA"/>
</dbReference>
<dbReference type="Proteomes" id="UP000664859">
    <property type="component" value="Unassembled WGS sequence"/>
</dbReference>
<dbReference type="AlphaFoldDB" id="A0A835ZIR4"/>
<evidence type="ECO:0000313" key="1">
    <source>
        <dbReference type="EMBL" id="KAG5191464.1"/>
    </source>
</evidence>
<sequence length="443" mass="46680">MALNIQPSPQPQLGPSVAPDYSLANAMAVISVLEGTVPVWLPMQISSCSYVCAKRTTGSDVISCVTSTVAPRLPGALQTTSNTTKAVDETTGKGLRRHRQLAPFASTLSRSPLEPTADAEAVERERLNAALLAEHREFMAKLKEKRHERAMLETYGAARIQAASRGYLLRKHWFAVKQSLLERQQVRAELRAIIAAAAPHLVLTAAEARARNASRRAAAAACLQRAYRVHAACRAVSRRRAAALAERRRRAATAIQTQVRAAAARGAAEAARRRRDAFARARAALTLQQCWRAHSARRRVRRQRRRLHAAAAMLIQSAWRAKLAQARVAALRRQRADAAPLLQQAAAAALPAAEAAALPAAAAAAVTAAMAVATVETAAVAVAVTAAAVLPVAVTAAATAVPSAAVATAAQAPAVVAGVGAEAVAEEMRVAAAAAQPQQQPSR</sequence>